<dbReference type="RefSeq" id="WP_188605748.1">
    <property type="nucleotide sequence ID" value="NZ_BMIC01000002.1"/>
</dbReference>
<dbReference type="GO" id="GO:0016747">
    <property type="term" value="F:acyltransferase activity, transferring groups other than amino-acyl groups"/>
    <property type="evidence" value="ECO:0007669"/>
    <property type="project" value="InterPro"/>
</dbReference>
<dbReference type="EMBL" id="BMIC01000002">
    <property type="protein sequence ID" value="GFZ85059.1"/>
    <property type="molecule type" value="Genomic_DNA"/>
</dbReference>
<protein>
    <recommendedName>
        <fullName evidence="1">N-acetyltransferase domain-containing protein</fullName>
    </recommendedName>
</protein>
<organism evidence="2 3">
    <name type="scientific">Aquaticitalea lipolytica</name>
    <dbReference type="NCBI Taxonomy" id="1247562"/>
    <lineage>
        <taxon>Bacteria</taxon>
        <taxon>Pseudomonadati</taxon>
        <taxon>Bacteroidota</taxon>
        <taxon>Flavobacteriia</taxon>
        <taxon>Flavobacteriales</taxon>
        <taxon>Flavobacteriaceae</taxon>
        <taxon>Aquaticitalea</taxon>
    </lineage>
</organism>
<accession>A0A8J2XGQ9</accession>
<dbReference type="SUPFAM" id="SSF55729">
    <property type="entry name" value="Acyl-CoA N-acyltransferases (Nat)"/>
    <property type="match status" value="1"/>
</dbReference>
<dbReference type="Gene3D" id="3.40.630.30">
    <property type="match status" value="1"/>
</dbReference>
<evidence type="ECO:0000313" key="3">
    <source>
        <dbReference type="Proteomes" id="UP000598120"/>
    </source>
</evidence>
<comment type="caution">
    <text evidence="2">The sequence shown here is derived from an EMBL/GenBank/DDBJ whole genome shotgun (WGS) entry which is preliminary data.</text>
</comment>
<dbReference type="PROSITE" id="PS51186">
    <property type="entry name" value="GNAT"/>
    <property type="match status" value="1"/>
</dbReference>
<proteinExistence type="predicted"/>
<name>A0A8J2XGQ9_9FLAO</name>
<evidence type="ECO:0000259" key="1">
    <source>
        <dbReference type="PROSITE" id="PS51186"/>
    </source>
</evidence>
<sequence>MAFQFEKLKSNPNQFFDILPEDWQNEIVPFWDDYKNTASIYVIKEDSHVIAGGILFSTCSPDILYFKKEAQTWFKNGFLYIGFLWVAEDKRNNNLGSFWLDELKRQLPNQKLWLLIEEERLHSFYLKNDFKLDKTIKNNDHLEWLYTFSSL</sequence>
<reference evidence="2 3" key="1">
    <citation type="journal article" date="2014" name="Int. J. Syst. Evol. Microbiol.">
        <title>Complete genome sequence of Corynebacterium casei LMG S-19264T (=DSM 44701T), isolated from a smear-ripened cheese.</title>
        <authorList>
            <consortium name="US DOE Joint Genome Institute (JGI-PGF)"/>
            <person name="Walter F."/>
            <person name="Albersmeier A."/>
            <person name="Kalinowski J."/>
            <person name="Ruckert C."/>
        </authorList>
    </citation>
    <scope>NUCLEOTIDE SEQUENCE [LARGE SCALE GENOMIC DNA]</scope>
    <source>
        <strain evidence="2 3">CGMCC 1.15295</strain>
    </source>
</reference>
<dbReference type="InterPro" id="IPR016181">
    <property type="entry name" value="Acyl_CoA_acyltransferase"/>
</dbReference>
<dbReference type="InterPro" id="IPR000182">
    <property type="entry name" value="GNAT_dom"/>
</dbReference>
<feature type="domain" description="N-acetyltransferase" evidence="1">
    <location>
        <begin position="3"/>
        <end position="149"/>
    </location>
</feature>
<evidence type="ECO:0000313" key="2">
    <source>
        <dbReference type="EMBL" id="GFZ85059.1"/>
    </source>
</evidence>
<gene>
    <name evidence="2" type="ORF">GCM10011531_15090</name>
</gene>
<dbReference type="AlphaFoldDB" id="A0A8J2XGQ9"/>
<dbReference type="Proteomes" id="UP000598120">
    <property type="component" value="Unassembled WGS sequence"/>
</dbReference>
<dbReference type="Pfam" id="PF00583">
    <property type="entry name" value="Acetyltransf_1"/>
    <property type="match status" value="1"/>
</dbReference>
<keyword evidence="3" id="KW-1185">Reference proteome</keyword>